<accession>A0AAE8MMP8</accession>
<protein>
    <submittedName>
        <fullName evidence="2">Uncharacterized protein</fullName>
    </submittedName>
</protein>
<gene>
    <name evidence="2" type="ORF">FTOL_13361</name>
</gene>
<dbReference type="Proteomes" id="UP001187734">
    <property type="component" value="Unassembled WGS sequence"/>
</dbReference>
<name>A0AAE8MMP8_9HYPO</name>
<feature type="region of interest" description="Disordered" evidence="1">
    <location>
        <begin position="12"/>
        <end position="33"/>
    </location>
</feature>
<comment type="caution">
    <text evidence="2">The sequence shown here is derived from an EMBL/GenBank/DDBJ whole genome shotgun (WGS) entry which is preliminary data.</text>
</comment>
<evidence type="ECO:0000313" key="2">
    <source>
        <dbReference type="EMBL" id="SPJ90959.1"/>
    </source>
</evidence>
<proteinExistence type="predicted"/>
<dbReference type="AlphaFoldDB" id="A0AAE8MMP8"/>
<sequence>MGEIIVSEEVKDEAEIYNSDHDKPTPPSLPSIRKLAKPILNQLGAPG</sequence>
<evidence type="ECO:0000256" key="1">
    <source>
        <dbReference type="SAM" id="MobiDB-lite"/>
    </source>
</evidence>
<evidence type="ECO:0000313" key="3">
    <source>
        <dbReference type="Proteomes" id="UP001187734"/>
    </source>
</evidence>
<keyword evidence="3" id="KW-1185">Reference proteome</keyword>
<reference evidence="2" key="1">
    <citation type="submission" date="2018-03" db="EMBL/GenBank/DDBJ databases">
        <authorList>
            <person name="Guldener U."/>
        </authorList>
    </citation>
    <scope>NUCLEOTIDE SEQUENCE</scope>
</reference>
<organism evidence="2 3">
    <name type="scientific">Fusarium torulosum</name>
    <dbReference type="NCBI Taxonomy" id="33205"/>
    <lineage>
        <taxon>Eukaryota</taxon>
        <taxon>Fungi</taxon>
        <taxon>Dikarya</taxon>
        <taxon>Ascomycota</taxon>
        <taxon>Pezizomycotina</taxon>
        <taxon>Sordariomycetes</taxon>
        <taxon>Hypocreomycetidae</taxon>
        <taxon>Hypocreales</taxon>
        <taxon>Nectriaceae</taxon>
        <taxon>Fusarium</taxon>
    </lineage>
</organism>
<dbReference type="EMBL" id="ONZP01000790">
    <property type="protein sequence ID" value="SPJ90959.1"/>
    <property type="molecule type" value="Genomic_DNA"/>
</dbReference>